<protein>
    <recommendedName>
        <fullName evidence="7">DNA 3'-5' helicase</fullName>
        <ecNumber evidence="7">5.6.2.4</ecNumber>
    </recommendedName>
</protein>
<sequence>MKTNLSALNEKQQDAVISEDKRLLVLAGAGSGKTKTLLQKLIYLIEEKNVNPSGILAITFTKNATNEMIDRLIISADESGEYEKQLFDKQKSIADKEKERFLQQKKYTWIDGLTIKTFHSFCYSVLRNYGVNEFDNKFKIIGDEKRDDESELSKHIAPETAFEVMHKLLIDECENTEYLLKLKRYILDYIIDKIHLKQIDPKYIPKDGKYFTTLNGTKVRSKSEQFIADWFYRHSIKFEYEPLLNIKDFTFTPDFYIPNANLYLEHVSNKSYSTKDKEEQFKIGNFLLIRTFESMTKDSALFNHTLDKIVKNRLPSDYHQNISINFKEEFNGYHENVKDFILQILRITDMIKVENICIDKVSENAGKDQHERVRFFYELAIPIVKKYIHYCTNKSYLDFNDLISRTASLFQNHEDIANKYKGKFQYILVDEFQDVNNLQVELIKLLLTNNTQLFCVGDDWQSIYGFRGSNVSYIVEFEKHFANAKTIKLNLNYRSTQNIVGASNEVIKHNKFKVEKDVQASKKSEHKIVVFAGNTEDENLQFCTDKVKELLEDGINNDEILFLYRRSKMFTPYFFRFKNENIRVQSKTIHASKGLEAKVVFIIGLTEGNGGFPDIWLEDRIFQVIKQANHDLLMEEERRLFYVAITRAKEKLFLITQKGNESSFLKEIPTTYTVRTTNKIKQVFDKVILCSTCFSQLEKLHKFCPYCGQKISEQKDEIENNEKE</sequence>
<keyword evidence="1 9" id="KW-0547">Nucleotide-binding</keyword>
<dbReference type="CDD" id="cd18807">
    <property type="entry name" value="SF1_C_UvrD"/>
    <property type="match status" value="1"/>
</dbReference>
<comment type="catalytic activity">
    <reaction evidence="6">
        <text>Couples ATP hydrolysis with the unwinding of duplex DNA by translocating in the 3'-5' direction.</text>
        <dbReference type="EC" id="5.6.2.4"/>
    </reaction>
</comment>
<dbReference type="PROSITE" id="PS51198">
    <property type="entry name" value="UVRD_HELICASE_ATP_BIND"/>
    <property type="match status" value="1"/>
</dbReference>
<evidence type="ECO:0000256" key="5">
    <source>
        <dbReference type="ARBA" id="ARBA00023235"/>
    </source>
</evidence>
<dbReference type="CDD" id="cd17932">
    <property type="entry name" value="DEXQc_UvrD"/>
    <property type="match status" value="1"/>
</dbReference>
<feature type="domain" description="UvrD-like helicase ATP-binding" evidence="10">
    <location>
        <begin position="6"/>
        <end position="496"/>
    </location>
</feature>
<dbReference type="Proteomes" id="UP000196355">
    <property type="component" value="Unassembled WGS sequence"/>
</dbReference>
<proteinExistence type="predicted"/>
<accession>A0A202C8H0</accession>
<gene>
    <name evidence="11" type="ORF">B0E34_04730</name>
</gene>
<dbReference type="InterPro" id="IPR027417">
    <property type="entry name" value="P-loop_NTPase"/>
</dbReference>
<dbReference type="GO" id="GO:0005524">
    <property type="term" value="F:ATP binding"/>
    <property type="evidence" value="ECO:0007669"/>
    <property type="project" value="UniProtKB-UniRule"/>
</dbReference>
<evidence type="ECO:0000256" key="1">
    <source>
        <dbReference type="ARBA" id="ARBA00022741"/>
    </source>
</evidence>
<reference evidence="12" key="1">
    <citation type="submission" date="2017-02" db="EMBL/GenBank/DDBJ databases">
        <authorList>
            <person name="Tetz G."/>
            <person name="Tetz V."/>
        </authorList>
    </citation>
    <scope>NUCLEOTIDE SEQUENCE [LARGE SCALE GENOMIC DNA]</scope>
    <source>
        <strain evidence="12">VT16-26</strain>
    </source>
</reference>
<dbReference type="GO" id="GO:0003677">
    <property type="term" value="F:DNA binding"/>
    <property type="evidence" value="ECO:0007669"/>
    <property type="project" value="InterPro"/>
</dbReference>
<dbReference type="RefSeq" id="WP_087707311.1">
    <property type="nucleotide sequence ID" value="NZ_MVAG01000084.1"/>
</dbReference>
<evidence type="ECO:0000256" key="3">
    <source>
        <dbReference type="ARBA" id="ARBA00022806"/>
    </source>
</evidence>
<evidence type="ECO:0000256" key="4">
    <source>
        <dbReference type="ARBA" id="ARBA00022840"/>
    </source>
</evidence>
<keyword evidence="5" id="KW-0413">Isomerase</keyword>
<dbReference type="GO" id="GO:0016887">
    <property type="term" value="F:ATP hydrolysis activity"/>
    <property type="evidence" value="ECO:0007669"/>
    <property type="project" value="RHEA"/>
</dbReference>
<evidence type="ECO:0000256" key="6">
    <source>
        <dbReference type="ARBA" id="ARBA00034617"/>
    </source>
</evidence>
<comment type="catalytic activity">
    <reaction evidence="8">
        <text>ATP + H2O = ADP + phosphate + H(+)</text>
        <dbReference type="Rhea" id="RHEA:13065"/>
        <dbReference type="ChEBI" id="CHEBI:15377"/>
        <dbReference type="ChEBI" id="CHEBI:15378"/>
        <dbReference type="ChEBI" id="CHEBI:30616"/>
        <dbReference type="ChEBI" id="CHEBI:43474"/>
        <dbReference type="ChEBI" id="CHEBI:456216"/>
        <dbReference type="EC" id="5.6.2.4"/>
    </reaction>
</comment>
<evidence type="ECO:0000256" key="9">
    <source>
        <dbReference type="PROSITE-ProRule" id="PRU00560"/>
    </source>
</evidence>
<dbReference type="Gene3D" id="3.40.91.30">
    <property type="match status" value="1"/>
</dbReference>
<evidence type="ECO:0000256" key="8">
    <source>
        <dbReference type="ARBA" id="ARBA00048988"/>
    </source>
</evidence>
<dbReference type="Pfam" id="PF13361">
    <property type="entry name" value="UvrD_C"/>
    <property type="match status" value="2"/>
</dbReference>
<keyword evidence="12" id="KW-1185">Reference proteome</keyword>
<evidence type="ECO:0000313" key="12">
    <source>
        <dbReference type="Proteomes" id="UP000196355"/>
    </source>
</evidence>
<dbReference type="Gene3D" id="3.40.50.300">
    <property type="entry name" value="P-loop containing nucleotide triphosphate hydrolases"/>
    <property type="match status" value="4"/>
</dbReference>
<keyword evidence="2 9" id="KW-0378">Hydrolase</keyword>
<dbReference type="InterPro" id="IPR000212">
    <property type="entry name" value="DNA_helicase_UvrD/REP"/>
</dbReference>
<evidence type="ECO:0000256" key="2">
    <source>
        <dbReference type="ARBA" id="ARBA00022801"/>
    </source>
</evidence>
<evidence type="ECO:0000313" key="11">
    <source>
        <dbReference type="EMBL" id="OVE59905.1"/>
    </source>
</evidence>
<dbReference type="SUPFAM" id="SSF52540">
    <property type="entry name" value="P-loop containing nucleoside triphosphate hydrolases"/>
    <property type="match status" value="1"/>
</dbReference>
<dbReference type="AlphaFoldDB" id="A0A202C8H0"/>
<dbReference type="InterPro" id="IPR014016">
    <property type="entry name" value="UvrD-like_ATP-bd"/>
</dbReference>
<comment type="caution">
    <text evidence="11">The sequence shown here is derived from an EMBL/GenBank/DDBJ whole genome shotgun (WGS) entry which is preliminary data.</text>
</comment>
<keyword evidence="4 9" id="KW-0067">ATP-binding</keyword>
<organism evidence="11 12">
    <name type="scientific">Chryseobacterium mucoviscidosis</name>
    <dbReference type="NCBI Taxonomy" id="1945581"/>
    <lineage>
        <taxon>Bacteria</taxon>
        <taxon>Pseudomonadati</taxon>
        <taxon>Bacteroidota</taxon>
        <taxon>Flavobacteriia</taxon>
        <taxon>Flavobacteriales</taxon>
        <taxon>Weeksellaceae</taxon>
        <taxon>Chryseobacterium group</taxon>
        <taxon>Chryseobacterium</taxon>
    </lineage>
</organism>
<dbReference type="EMBL" id="MVAG01000084">
    <property type="protein sequence ID" value="OVE59905.1"/>
    <property type="molecule type" value="Genomic_DNA"/>
</dbReference>
<dbReference type="PANTHER" id="PTHR11070">
    <property type="entry name" value="UVRD / RECB / PCRA DNA HELICASE FAMILY MEMBER"/>
    <property type="match status" value="1"/>
</dbReference>
<dbReference type="GO" id="GO:0043138">
    <property type="term" value="F:3'-5' DNA helicase activity"/>
    <property type="evidence" value="ECO:0007669"/>
    <property type="project" value="UniProtKB-EC"/>
</dbReference>
<feature type="binding site" evidence="9">
    <location>
        <begin position="27"/>
        <end position="34"/>
    </location>
    <ligand>
        <name>ATP</name>
        <dbReference type="ChEBI" id="CHEBI:30616"/>
    </ligand>
</feature>
<dbReference type="Pfam" id="PF00580">
    <property type="entry name" value="UvrD-helicase"/>
    <property type="match status" value="1"/>
</dbReference>
<name>A0A202C8H0_9FLAO</name>
<dbReference type="InterPro" id="IPR014017">
    <property type="entry name" value="DNA_helicase_UvrD-like_C"/>
</dbReference>
<evidence type="ECO:0000256" key="7">
    <source>
        <dbReference type="ARBA" id="ARBA00034808"/>
    </source>
</evidence>
<evidence type="ECO:0000259" key="10">
    <source>
        <dbReference type="PROSITE" id="PS51198"/>
    </source>
</evidence>
<dbReference type="GO" id="GO:0000725">
    <property type="term" value="P:recombinational repair"/>
    <property type="evidence" value="ECO:0007669"/>
    <property type="project" value="TreeGrafter"/>
</dbReference>
<dbReference type="EC" id="5.6.2.4" evidence="7"/>
<keyword evidence="3 9" id="KW-0347">Helicase</keyword>